<feature type="compositionally biased region" description="Polar residues" evidence="1">
    <location>
        <begin position="43"/>
        <end position="52"/>
    </location>
</feature>
<feature type="region of interest" description="Disordered" evidence="1">
    <location>
        <begin position="29"/>
        <end position="80"/>
    </location>
</feature>
<reference evidence="2" key="1">
    <citation type="journal article" date="2004" name="Nature">
        <title>Genome duplication in the teleost fish Tetraodon nigroviridis reveals the early vertebrate proto-karyotype.</title>
        <authorList>
            <person name="Jaillon O."/>
            <person name="Aury J.-M."/>
            <person name="Brunet F."/>
            <person name="Petit J.-L."/>
            <person name="Stange-Thomann N."/>
            <person name="Mauceli E."/>
            <person name="Bouneau L."/>
            <person name="Fischer C."/>
            <person name="Ozouf-Costaz C."/>
            <person name="Bernot A."/>
            <person name="Nicaud S."/>
            <person name="Jaffe D."/>
            <person name="Fisher S."/>
            <person name="Lutfalla G."/>
            <person name="Dossat C."/>
            <person name="Segurens B."/>
            <person name="Dasilva C."/>
            <person name="Salanoubat M."/>
            <person name="Levy M."/>
            <person name="Boudet N."/>
            <person name="Castellano S."/>
            <person name="Anthouard V."/>
            <person name="Jubin C."/>
            <person name="Castelli V."/>
            <person name="Katinka M."/>
            <person name="Vacherie B."/>
            <person name="Biemont C."/>
            <person name="Skalli Z."/>
            <person name="Cattolico L."/>
            <person name="Poulain J."/>
            <person name="De Berardinis V."/>
            <person name="Cruaud C."/>
            <person name="Duprat S."/>
            <person name="Brottier P."/>
            <person name="Coutanceau J.-P."/>
            <person name="Gouzy J."/>
            <person name="Parra G."/>
            <person name="Lardier G."/>
            <person name="Chapple C."/>
            <person name="McKernan K.J."/>
            <person name="McEwan P."/>
            <person name="Bosak S."/>
            <person name="Kellis M."/>
            <person name="Volff J.-N."/>
            <person name="Guigo R."/>
            <person name="Zody M.C."/>
            <person name="Mesirov J."/>
            <person name="Lindblad-Toh K."/>
            <person name="Birren B."/>
            <person name="Nusbaum C."/>
            <person name="Kahn D."/>
            <person name="Robinson-Rechavi M."/>
            <person name="Laudet V."/>
            <person name="Schachter V."/>
            <person name="Quetier F."/>
            <person name="Saurin W."/>
            <person name="Scarpelli C."/>
            <person name="Wincker P."/>
            <person name="Lander E.S."/>
            <person name="Weissenbach J."/>
            <person name="Roest Crollius H."/>
        </authorList>
    </citation>
    <scope>NUCLEOTIDE SEQUENCE [LARGE SCALE GENOMIC DNA]</scope>
</reference>
<organism evidence="2">
    <name type="scientific">Tetraodon nigroviridis</name>
    <name type="common">Spotted green pufferfish</name>
    <name type="synonym">Chelonodon nigroviridis</name>
    <dbReference type="NCBI Taxonomy" id="99883"/>
    <lineage>
        <taxon>Eukaryota</taxon>
        <taxon>Metazoa</taxon>
        <taxon>Chordata</taxon>
        <taxon>Craniata</taxon>
        <taxon>Vertebrata</taxon>
        <taxon>Euteleostomi</taxon>
        <taxon>Actinopterygii</taxon>
        <taxon>Neopterygii</taxon>
        <taxon>Teleostei</taxon>
        <taxon>Neoteleostei</taxon>
        <taxon>Acanthomorphata</taxon>
        <taxon>Eupercaria</taxon>
        <taxon>Tetraodontiformes</taxon>
        <taxon>Tetradontoidea</taxon>
        <taxon>Tetraodontidae</taxon>
        <taxon>Tetraodon</taxon>
    </lineage>
</organism>
<protein>
    <submittedName>
        <fullName evidence="2">(spotted green pufferfish) hypothetical protein</fullName>
    </submittedName>
</protein>
<name>Q4SWE6_TETNG</name>
<dbReference type="AlphaFoldDB" id="Q4SWE6"/>
<dbReference type="KEGG" id="tng:GSTEN00011531G001"/>
<dbReference type="OrthoDB" id="8061355at2759"/>
<evidence type="ECO:0000256" key="1">
    <source>
        <dbReference type="SAM" id="MobiDB-lite"/>
    </source>
</evidence>
<comment type="caution">
    <text evidence="2">The sequence shown here is derived from an EMBL/GenBank/DDBJ whole genome shotgun (WGS) entry which is preliminary data.</text>
</comment>
<evidence type="ECO:0000313" key="2">
    <source>
        <dbReference type="EMBL" id="CAF95036.1"/>
    </source>
</evidence>
<gene>
    <name evidence="2" type="ORF">GSTENG00011531001</name>
</gene>
<accession>Q4SWE6</accession>
<proteinExistence type="predicted"/>
<reference evidence="2" key="2">
    <citation type="submission" date="2004-02" db="EMBL/GenBank/DDBJ databases">
        <authorList>
            <consortium name="Genoscope"/>
            <consortium name="Whitehead Institute Centre for Genome Research"/>
        </authorList>
    </citation>
    <scope>NUCLEOTIDE SEQUENCE</scope>
</reference>
<sequence length="80" mass="9140">MGVFRQLLLLLWKNVTYRRRNKVTFQTRPCHQQAPCPGFRELSATSTTPASTNRHRERRQAKSATLTTPLETGASPAFRP</sequence>
<dbReference type="EMBL" id="CAAE01013627">
    <property type="protein sequence ID" value="CAF95036.1"/>
    <property type="molecule type" value="Genomic_DNA"/>
</dbReference>